<dbReference type="PANTHER" id="PTHR43772">
    <property type="entry name" value="ENDO-1,4-BETA-XYLANASE"/>
    <property type="match status" value="1"/>
</dbReference>
<gene>
    <name evidence="4" type="ORF">NNJEOMEG_03100</name>
</gene>
<dbReference type="SUPFAM" id="SSF75005">
    <property type="entry name" value="Arabinanase/levansucrase/invertase"/>
    <property type="match status" value="1"/>
</dbReference>
<evidence type="ECO:0000256" key="1">
    <source>
        <dbReference type="ARBA" id="ARBA00022651"/>
    </source>
</evidence>
<evidence type="ECO:0000259" key="3">
    <source>
        <dbReference type="Pfam" id="PF24793"/>
    </source>
</evidence>
<dbReference type="GO" id="GO:0045493">
    <property type="term" value="P:xylan catabolic process"/>
    <property type="evidence" value="ECO:0007669"/>
    <property type="project" value="UniProtKB-KW"/>
</dbReference>
<dbReference type="EMBL" id="BLTE01000015">
    <property type="protein sequence ID" value="GFK95242.1"/>
    <property type="molecule type" value="Genomic_DNA"/>
</dbReference>
<reference evidence="4 5" key="2">
    <citation type="submission" date="2020-05" db="EMBL/GenBank/DDBJ databases">
        <title>Draft genome sequence of Desulfovibrio sp. strainFSS-1.</title>
        <authorList>
            <person name="Shimoshige H."/>
            <person name="Kobayashi H."/>
            <person name="Maekawa T."/>
        </authorList>
    </citation>
    <scope>NUCLEOTIDE SEQUENCE [LARGE SCALE GENOMIC DNA]</scope>
    <source>
        <strain evidence="4 5">SIID29052-01</strain>
    </source>
</reference>
<keyword evidence="5" id="KW-1185">Reference proteome</keyword>
<dbReference type="InterPro" id="IPR056442">
    <property type="entry name" value="GINT1_N"/>
</dbReference>
<dbReference type="Pfam" id="PF24793">
    <property type="entry name" value="GINT1_N"/>
    <property type="match status" value="1"/>
</dbReference>
<feature type="domain" description="Glucosamine inositolphosphorylceramide transferase 1 N-terminal" evidence="3">
    <location>
        <begin position="254"/>
        <end position="453"/>
    </location>
</feature>
<dbReference type="PANTHER" id="PTHR43772:SF2">
    <property type="entry name" value="PUTATIVE (AFU_ORTHOLOGUE AFUA_2G04480)-RELATED"/>
    <property type="match status" value="1"/>
</dbReference>
<evidence type="ECO:0000256" key="2">
    <source>
        <dbReference type="ARBA" id="ARBA00023277"/>
    </source>
</evidence>
<keyword evidence="2" id="KW-0119">Carbohydrate metabolism</keyword>
<dbReference type="AlphaFoldDB" id="A0A6V8LRZ8"/>
<keyword evidence="1" id="KW-0858">Xylan degradation</keyword>
<protein>
    <recommendedName>
        <fullName evidence="3">Glucosamine inositolphosphorylceramide transferase 1 N-terminal domain-containing protein</fullName>
    </recommendedName>
</protein>
<accession>A0A6V8LRZ8</accession>
<comment type="caution">
    <text evidence="4">The sequence shown here is derived from an EMBL/GenBank/DDBJ whole genome shotgun (WGS) entry which is preliminary data.</text>
</comment>
<sequence length="489" mass="53736">MDKTPVTAGVAYAPGFARRWQALMLDHLGGAGLAVALPGRQEEAVPLPWLALLPVQRLIKRPSPDLFAPWTPSTATGDARPSVLVLPPGLDLPVGTHPPALGVLRLEPAHPSRMKDGAVEVRLIWDRPGRAPRLAAGASTCLDAPAPLKWATAHMAKAAALPAWTLGRYAREGEAFWDSLPEATASGPCRPGPAAWAGFVARLAAWGLERAWFDLLHRRQWYLALRPGDGDPMAPDFATRPFTPLFPPKGTGWADPFLFEHNGRRWLFAEEIPGQGRGRLCVLEERPGGGFGAARRILEEPFHLSYPQVFAHGGQVWMVPETGAAGQVRLYRCTDFPLRWELDRVLLEGPAADATFLEHGGRWWLFATLKRPGGSSWDELHLFHAPDRFGPYEPHPCNPVVRDVRRARPGGRVFLRGGRLYRPGQDSSGHYGRALAMLEITRLDAQGYAERPVARLEAGLVPGSFCLHAFEAQGGLEIVDGQRFVPIWR</sequence>
<dbReference type="RefSeq" id="WP_173086078.1">
    <property type="nucleotide sequence ID" value="NZ_BLTE01000015.1"/>
</dbReference>
<dbReference type="Proteomes" id="UP000494245">
    <property type="component" value="Unassembled WGS sequence"/>
</dbReference>
<keyword evidence="1" id="KW-0624">Polysaccharide degradation</keyword>
<dbReference type="InterPro" id="IPR023296">
    <property type="entry name" value="Glyco_hydro_beta-prop_sf"/>
</dbReference>
<dbReference type="InterPro" id="IPR052176">
    <property type="entry name" value="Glycosyl_Hydrlase_43_Enz"/>
</dbReference>
<evidence type="ECO:0000313" key="4">
    <source>
        <dbReference type="EMBL" id="GFK95242.1"/>
    </source>
</evidence>
<organism evidence="4 5">
    <name type="scientific">Fundidesulfovibrio magnetotacticus</name>
    <dbReference type="NCBI Taxonomy" id="2730080"/>
    <lineage>
        <taxon>Bacteria</taxon>
        <taxon>Pseudomonadati</taxon>
        <taxon>Thermodesulfobacteriota</taxon>
        <taxon>Desulfovibrionia</taxon>
        <taxon>Desulfovibrionales</taxon>
        <taxon>Desulfovibrionaceae</taxon>
        <taxon>Fundidesulfovibrio</taxon>
    </lineage>
</organism>
<reference evidence="4 5" key="1">
    <citation type="submission" date="2020-04" db="EMBL/GenBank/DDBJ databases">
        <authorList>
            <consortium name="Desulfovibrio sp. FSS-1 genome sequencing consortium"/>
            <person name="Shimoshige H."/>
            <person name="Kobayashi H."/>
            <person name="Maekawa T."/>
        </authorList>
    </citation>
    <scope>NUCLEOTIDE SEQUENCE [LARGE SCALE GENOMIC DNA]</scope>
    <source>
        <strain evidence="4 5">SIID29052-01</strain>
    </source>
</reference>
<name>A0A6V8LRZ8_9BACT</name>
<evidence type="ECO:0000313" key="5">
    <source>
        <dbReference type="Proteomes" id="UP000494245"/>
    </source>
</evidence>
<proteinExistence type="predicted"/>